<sequence length="50" mass="6217">MCWWVRSRRQPGLNNLLSQQRFELYAENYQKTNYRASREIRDNLRLGNRD</sequence>
<dbReference type="RefSeq" id="WP_263748708.1">
    <property type="nucleotide sequence ID" value="NZ_JAOWRF010000373.1"/>
</dbReference>
<protein>
    <submittedName>
        <fullName evidence="1">Uncharacterized protein</fullName>
    </submittedName>
</protein>
<name>A0ABT3B802_9CYAN</name>
<accession>A0ABT3B802</accession>
<gene>
    <name evidence="1" type="ORF">OGM63_26495</name>
</gene>
<evidence type="ECO:0000313" key="2">
    <source>
        <dbReference type="Proteomes" id="UP001526143"/>
    </source>
</evidence>
<dbReference type="EMBL" id="JAOWRF010000373">
    <property type="protein sequence ID" value="MCV3217014.1"/>
    <property type="molecule type" value="Genomic_DNA"/>
</dbReference>
<dbReference type="Proteomes" id="UP001526143">
    <property type="component" value="Unassembled WGS sequence"/>
</dbReference>
<comment type="caution">
    <text evidence="1">The sequence shown here is derived from an EMBL/GenBank/DDBJ whole genome shotgun (WGS) entry which is preliminary data.</text>
</comment>
<keyword evidence="2" id="KW-1185">Reference proteome</keyword>
<evidence type="ECO:0000313" key="1">
    <source>
        <dbReference type="EMBL" id="MCV3217014.1"/>
    </source>
</evidence>
<organism evidence="1 2">
    <name type="scientific">Plectonema radiosum NIES-515</name>
    <dbReference type="NCBI Taxonomy" id="2986073"/>
    <lineage>
        <taxon>Bacteria</taxon>
        <taxon>Bacillati</taxon>
        <taxon>Cyanobacteriota</taxon>
        <taxon>Cyanophyceae</taxon>
        <taxon>Oscillatoriophycideae</taxon>
        <taxon>Oscillatoriales</taxon>
        <taxon>Microcoleaceae</taxon>
        <taxon>Plectonema</taxon>
    </lineage>
</organism>
<proteinExistence type="predicted"/>
<reference evidence="1 2" key="1">
    <citation type="submission" date="2022-10" db="EMBL/GenBank/DDBJ databases">
        <title>Identification of biosynthetic pathway for the production of the potent trypsin inhibitor radiosumin.</title>
        <authorList>
            <person name="Fewer D.P."/>
            <person name="Delbaje E."/>
            <person name="Ouyang X."/>
            <person name="Agostino P.D."/>
            <person name="Wahlsten M."/>
            <person name="Jokela J."/>
            <person name="Permi P."/>
            <person name="Haapaniemi E."/>
            <person name="Koistinen H."/>
        </authorList>
    </citation>
    <scope>NUCLEOTIDE SEQUENCE [LARGE SCALE GENOMIC DNA]</scope>
    <source>
        <strain evidence="1 2">NIES-515</strain>
    </source>
</reference>